<proteinExistence type="predicted"/>
<evidence type="ECO:0000256" key="1">
    <source>
        <dbReference type="ARBA" id="ARBA00004651"/>
    </source>
</evidence>
<evidence type="ECO:0000313" key="9">
    <source>
        <dbReference type="EMBL" id="GAA4916313.1"/>
    </source>
</evidence>
<evidence type="ECO:0000256" key="2">
    <source>
        <dbReference type="ARBA" id="ARBA00022475"/>
    </source>
</evidence>
<gene>
    <name evidence="9" type="ORF">GCM10025790_09370</name>
</gene>
<feature type="domain" description="DUF3817" evidence="8">
    <location>
        <begin position="52"/>
        <end position="164"/>
    </location>
</feature>
<keyword evidence="10" id="KW-1185">Reference proteome</keyword>
<comment type="subcellular location">
    <subcellularLocation>
        <location evidence="1">Cell membrane</location>
        <topology evidence="1">Multi-pass membrane protein</topology>
    </subcellularLocation>
</comment>
<keyword evidence="3 7" id="KW-0812">Transmembrane</keyword>
<dbReference type="Proteomes" id="UP001500368">
    <property type="component" value="Unassembled WGS sequence"/>
</dbReference>
<dbReference type="NCBIfam" id="TIGR03954">
    <property type="entry name" value="integ_memb_HG"/>
    <property type="match status" value="1"/>
</dbReference>
<feature type="transmembrane region" description="Helical" evidence="7">
    <location>
        <begin position="141"/>
        <end position="160"/>
    </location>
</feature>
<evidence type="ECO:0000259" key="8">
    <source>
        <dbReference type="Pfam" id="PF12823"/>
    </source>
</evidence>
<accession>A0ABP9FT51</accession>
<dbReference type="InterPro" id="IPR023845">
    <property type="entry name" value="DUF3817_TM"/>
</dbReference>
<dbReference type="Pfam" id="PF12823">
    <property type="entry name" value="DUF3817"/>
    <property type="match status" value="1"/>
</dbReference>
<organism evidence="9 10">
    <name type="scientific">Nesterenkonia rhizosphaerae</name>
    <dbReference type="NCBI Taxonomy" id="1348272"/>
    <lineage>
        <taxon>Bacteria</taxon>
        <taxon>Bacillati</taxon>
        <taxon>Actinomycetota</taxon>
        <taxon>Actinomycetes</taxon>
        <taxon>Micrococcales</taxon>
        <taxon>Micrococcaceae</taxon>
        <taxon>Nesterenkonia</taxon>
    </lineage>
</organism>
<evidence type="ECO:0000256" key="5">
    <source>
        <dbReference type="ARBA" id="ARBA00023136"/>
    </source>
</evidence>
<keyword evidence="4 7" id="KW-1133">Transmembrane helix</keyword>
<dbReference type="PANTHER" id="PTHR40077">
    <property type="entry name" value="MEMBRANE PROTEIN-RELATED"/>
    <property type="match status" value="1"/>
</dbReference>
<feature type="transmembrane region" description="Helical" evidence="7">
    <location>
        <begin position="53"/>
        <end position="71"/>
    </location>
</feature>
<feature type="region of interest" description="Disordered" evidence="6">
    <location>
        <begin position="1"/>
        <end position="38"/>
    </location>
</feature>
<evidence type="ECO:0000256" key="7">
    <source>
        <dbReference type="SAM" id="Phobius"/>
    </source>
</evidence>
<keyword evidence="5 7" id="KW-0472">Membrane</keyword>
<feature type="compositionally biased region" description="Polar residues" evidence="6">
    <location>
        <begin position="1"/>
        <end position="10"/>
    </location>
</feature>
<evidence type="ECO:0000313" key="10">
    <source>
        <dbReference type="Proteomes" id="UP001500368"/>
    </source>
</evidence>
<name>A0ABP9FT51_9MICC</name>
<evidence type="ECO:0000256" key="4">
    <source>
        <dbReference type="ARBA" id="ARBA00022989"/>
    </source>
</evidence>
<feature type="transmembrane region" description="Helical" evidence="7">
    <location>
        <begin position="111"/>
        <end position="135"/>
    </location>
</feature>
<reference evidence="10" key="1">
    <citation type="journal article" date="2019" name="Int. J. Syst. Evol. Microbiol.">
        <title>The Global Catalogue of Microorganisms (GCM) 10K type strain sequencing project: providing services to taxonomists for standard genome sequencing and annotation.</title>
        <authorList>
            <consortium name="The Broad Institute Genomics Platform"/>
            <consortium name="The Broad Institute Genome Sequencing Center for Infectious Disease"/>
            <person name="Wu L."/>
            <person name="Ma J."/>
        </authorList>
    </citation>
    <scope>NUCLEOTIDE SEQUENCE [LARGE SCALE GENOMIC DNA]</scope>
    <source>
        <strain evidence="10">JCM 19129</strain>
    </source>
</reference>
<comment type="caution">
    <text evidence="9">The sequence shown here is derived from an EMBL/GenBank/DDBJ whole genome shotgun (WGS) entry which is preliminary data.</text>
</comment>
<keyword evidence="2" id="KW-1003">Cell membrane</keyword>
<dbReference type="PANTHER" id="PTHR40077:SF2">
    <property type="entry name" value="MEMBRANE PROTEIN"/>
    <property type="match status" value="1"/>
</dbReference>
<dbReference type="EMBL" id="BAABLW010000005">
    <property type="protein sequence ID" value="GAA4916313.1"/>
    <property type="molecule type" value="Genomic_DNA"/>
</dbReference>
<protein>
    <recommendedName>
        <fullName evidence="8">DUF3817 domain-containing protein</fullName>
    </recommendedName>
</protein>
<sequence length="182" mass="19845">MPENPVSENPASDHPTQRDGAGSGSASAVPAAPQRPKKRRFAGTVDQISGSLTFYKIFAFVTGIMLLILVAKMIMDYGFGYELYAGGNTADGAANTLGFHPKDSVVDGTGISYWVAVVHGWIYVVYVIAGFRLWYLMSWKIGRLIVIVLGGVVPFLSFIVERKIAGEVRREIDANPDAARRY</sequence>
<evidence type="ECO:0000256" key="6">
    <source>
        <dbReference type="SAM" id="MobiDB-lite"/>
    </source>
</evidence>
<evidence type="ECO:0000256" key="3">
    <source>
        <dbReference type="ARBA" id="ARBA00022692"/>
    </source>
</evidence>